<dbReference type="SUPFAM" id="SSF52540">
    <property type="entry name" value="P-loop containing nucleoside triphosphate hydrolases"/>
    <property type="match status" value="1"/>
</dbReference>
<evidence type="ECO:0000256" key="1">
    <source>
        <dbReference type="PIRNR" id="PIRNR036409"/>
    </source>
</evidence>
<dbReference type="RefSeq" id="WP_166034754.1">
    <property type="nucleotide sequence ID" value="NZ_CP049887.1"/>
</dbReference>
<evidence type="ECO:0000313" key="2">
    <source>
        <dbReference type="EMBL" id="QIL48617.1"/>
    </source>
</evidence>
<organism evidence="2 3">
    <name type="scientific">Vagococcus hydrophili</name>
    <dbReference type="NCBI Taxonomy" id="2714947"/>
    <lineage>
        <taxon>Bacteria</taxon>
        <taxon>Bacillati</taxon>
        <taxon>Bacillota</taxon>
        <taxon>Bacilli</taxon>
        <taxon>Lactobacillales</taxon>
        <taxon>Enterococcaceae</taxon>
        <taxon>Vagococcus</taxon>
    </lineage>
</organism>
<dbReference type="Proteomes" id="UP000501747">
    <property type="component" value="Chromosome"/>
</dbReference>
<dbReference type="InterPro" id="IPR012381">
    <property type="entry name" value="EutP_PduV"/>
</dbReference>
<gene>
    <name evidence="2" type="primary">eutP</name>
    <name evidence="2" type="ORF">G7082_08925</name>
</gene>
<dbReference type="AlphaFoldDB" id="A0A6G8AUF4"/>
<comment type="similarity">
    <text evidence="1">Belongs to the EutP/PduV family.</text>
</comment>
<sequence>MKKIMFIGAVGTGKTTLTQRLQGLDITYQKTQAIESSQYIVDTPGEFVQRRQFYSALQVTSSGVDCIGILQCVDEKFNTFPPGFGSMFSKPVIGIITKMDKTDDPELIKKAEQSLRSSGAREIFKVSSIEDDGIKELLAYLEYEEEA</sequence>
<dbReference type="GO" id="GO:0005524">
    <property type="term" value="F:ATP binding"/>
    <property type="evidence" value="ECO:0007669"/>
    <property type="project" value="UniProtKB-UniRule"/>
</dbReference>
<accession>A0A6G8AUF4</accession>
<dbReference type="Pfam" id="PF10662">
    <property type="entry name" value="PduV-EutP"/>
    <property type="match status" value="1"/>
</dbReference>
<dbReference type="PANTHER" id="PTHR40453:SF1">
    <property type="entry name" value="PROTEIN YOEF"/>
    <property type="match status" value="1"/>
</dbReference>
<dbReference type="KEGG" id="vhy:G7082_08925"/>
<dbReference type="InterPro" id="IPR027417">
    <property type="entry name" value="P-loop_NTPase"/>
</dbReference>
<evidence type="ECO:0000313" key="3">
    <source>
        <dbReference type="Proteomes" id="UP000501747"/>
    </source>
</evidence>
<dbReference type="PANTHER" id="PTHR40453">
    <property type="entry name" value="PROTEIN YOEF"/>
    <property type="match status" value="1"/>
</dbReference>
<name>A0A6G8AUF4_9ENTE</name>
<keyword evidence="3" id="KW-1185">Reference proteome</keyword>
<dbReference type="EMBL" id="CP049887">
    <property type="protein sequence ID" value="QIL48617.1"/>
    <property type="molecule type" value="Genomic_DNA"/>
</dbReference>
<dbReference type="Gene3D" id="3.40.50.300">
    <property type="entry name" value="P-loop containing nucleotide triphosphate hydrolases"/>
    <property type="match status" value="1"/>
</dbReference>
<reference evidence="2 3" key="1">
    <citation type="submission" date="2020-03" db="EMBL/GenBank/DDBJ databases">
        <title>Vagococcus sp. nov., isolated from beetles.</title>
        <authorList>
            <person name="Hyun D.-W."/>
            <person name="Bae J.-W."/>
        </authorList>
    </citation>
    <scope>NUCLEOTIDE SEQUENCE [LARGE SCALE GENOMIC DNA]</scope>
    <source>
        <strain evidence="2 3">HDW17B</strain>
    </source>
</reference>
<proteinExistence type="inferred from homology"/>
<dbReference type="NCBIfam" id="TIGR02528">
    <property type="entry name" value="EutP"/>
    <property type="match status" value="1"/>
</dbReference>
<dbReference type="PIRSF" id="PIRSF036409">
    <property type="entry name" value="EutP_PduV"/>
    <property type="match status" value="1"/>
</dbReference>
<dbReference type="GO" id="GO:0006576">
    <property type="term" value="P:biogenic amine metabolic process"/>
    <property type="evidence" value="ECO:0007669"/>
    <property type="project" value="InterPro"/>
</dbReference>
<protein>
    <submittedName>
        <fullName evidence="2">EutP/PduV family microcompartment system protein</fullName>
    </submittedName>
</protein>
<keyword evidence="1" id="KW-0547">Nucleotide-binding</keyword>